<feature type="transmembrane region" description="Helical" evidence="6">
    <location>
        <begin position="149"/>
        <end position="168"/>
    </location>
</feature>
<dbReference type="eggNOG" id="COG4097">
    <property type="taxonomic scope" value="Bacteria"/>
</dbReference>
<dbReference type="InParanoid" id="E3IWX2"/>
<evidence type="ECO:0000313" key="9">
    <source>
        <dbReference type="Proteomes" id="UP000002484"/>
    </source>
</evidence>
<dbReference type="InterPro" id="IPR013130">
    <property type="entry name" value="Fe3_Rdtase_TM_dom"/>
</dbReference>
<dbReference type="AlphaFoldDB" id="E3IWX2"/>
<proteinExistence type="predicted"/>
<feature type="region of interest" description="Disordered" evidence="5">
    <location>
        <begin position="183"/>
        <end position="220"/>
    </location>
</feature>
<evidence type="ECO:0000256" key="4">
    <source>
        <dbReference type="ARBA" id="ARBA00023136"/>
    </source>
</evidence>
<organism evidence="8 9">
    <name type="scientific">Pseudofrankia inefficax (strain DSM 45817 / CECT 9037 / DDB 130130 / EuI1c)</name>
    <name type="common">Frankia inefficax</name>
    <dbReference type="NCBI Taxonomy" id="298654"/>
    <lineage>
        <taxon>Bacteria</taxon>
        <taxon>Bacillati</taxon>
        <taxon>Actinomycetota</taxon>
        <taxon>Actinomycetes</taxon>
        <taxon>Frankiales</taxon>
        <taxon>Frankiaceae</taxon>
        <taxon>Pseudofrankia</taxon>
    </lineage>
</organism>
<keyword evidence="4 6" id="KW-0472">Membrane</keyword>
<evidence type="ECO:0000256" key="6">
    <source>
        <dbReference type="SAM" id="Phobius"/>
    </source>
</evidence>
<evidence type="ECO:0000313" key="8">
    <source>
        <dbReference type="EMBL" id="ADP82596.1"/>
    </source>
</evidence>
<feature type="transmembrane region" description="Helical" evidence="6">
    <location>
        <begin position="90"/>
        <end position="112"/>
    </location>
</feature>
<feature type="transmembrane region" description="Helical" evidence="6">
    <location>
        <begin position="52"/>
        <end position="78"/>
    </location>
</feature>
<dbReference type="Proteomes" id="UP000002484">
    <property type="component" value="Chromosome"/>
</dbReference>
<accession>E3IWX2</accession>
<evidence type="ECO:0000256" key="3">
    <source>
        <dbReference type="ARBA" id="ARBA00022989"/>
    </source>
</evidence>
<comment type="subcellular location">
    <subcellularLocation>
        <location evidence="1">Membrane</location>
        <topology evidence="1">Multi-pass membrane protein</topology>
    </subcellularLocation>
</comment>
<dbReference type="OrthoDB" id="4827239at2"/>
<dbReference type="EMBL" id="CP002299">
    <property type="protein sequence ID" value="ADP82596.1"/>
    <property type="molecule type" value="Genomic_DNA"/>
</dbReference>
<dbReference type="HOGENOM" id="CLU_083317_1_0_11"/>
<evidence type="ECO:0000256" key="1">
    <source>
        <dbReference type="ARBA" id="ARBA00004141"/>
    </source>
</evidence>
<dbReference type="RefSeq" id="WP_013425714.1">
    <property type="nucleotide sequence ID" value="NC_014666.1"/>
</dbReference>
<dbReference type="STRING" id="298654.FraEuI1c_4603"/>
<name>E3IWX2_PSEI1</name>
<evidence type="ECO:0000256" key="5">
    <source>
        <dbReference type="SAM" id="MobiDB-lite"/>
    </source>
</evidence>
<evidence type="ECO:0000256" key="2">
    <source>
        <dbReference type="ARBA" id="ARBA00022692"/>
    </source>
</evidence>
<keyword evidence="3 6" id="KW-1133">Transmembrane helix</keyword>
<keyword evidence="9" id="KW-1185">Reference proteome</keyword>
<sequence>MSQNVLWYTARGTGLTLLLVLTLTLVLGIVARRGQPAAGLPGFALAAVHRNASLLALALLVIHVTTLVLDPLAHIAVIDTVVPFAAGYRPLWVGLGTCAADLLLAVVVTSLLRQRIGARVWRGVHWAAYAAWPVAFLHSLGTGTDVGTWWQLTVAVVCALAVAVAAGWRCSASFQADRAGAARPAATGPAQPLPRPLGQLYQPAVPRQNATDPADGELAR</sequence>
<feature type="transmembrane region" description="Helical" evidence="6">
    <location>
        <begin position="124"/>
        <end position="143"/>
    </location>
</feature>
<feature type="domain" description="Ferric oxidoreductase" evidence="7">
    <location>
        <begin position="14"/>
        <end position="135"/>
    </location>
</feature>
<feature type="transmembrane region" description="Helical" evidence="6">
    <location>
        <begin position="12"/>
        <end position="31"/>
    </location>
</feature>
<dbReference type="Pfam" id="PF01794">
    <property type="entry name" value="Ferric_reduct"/>
    <property type="match status" value="1"/>
</dbReference>
<reference evidence="8 9" key="1">
    <citation type="submission" date="2010-10" db="EMBL/GenBank/DDBJ databases">
        <title>Complete sequence of Frankia sp. EuI1c.</title>
        <authorList>
            <consortium name="US DOE Joint Genome Institute"/>
            <person name="Lucas S."/>
            <person name="Copeland A."/>
            <person name="Lapidus A."/>
            <person name="Cheng J.-F."/>
            <person name="Bruce D."/>
            <person name="Goodwin L."/>
            <person name="Pitluck S."/>
            <person name="Chertkov O."/>
            <person name="Detter J.C."/>
            <person name="Han C."/>
            <person name="Tapia R."/>
            <person name="Land M."/>
            <person name="Hauser L."/>
            <person name="Jeffries C."/>
            <person name="Kyrpides N."/>
            <person name="Ivanova N."/>
            <person name="Mikhailova N."/>
            <person name="Beauchemin N."/>
            <person name="Sen A."/>
            <person name="Sur S.A."/>
            <person name="Gtari M."/>
            <person name="Wall L."/>
            <person name="Tisa L."/>
            <person name="Woyke T."/>
        </authorList>
    </citation>
    <scope>NUCLEOTIDE SEQUENCE [LARGE SCALE GENOMIC DNA]</scope>
    <source>
        <strain evidence="9">DSM 45817 / CECT 9037 / EuI1c</strain>
    </source>
</reference>
<evidence type="ECO:0000259" key="7">
    <source>
        <dbReference type="Pfam" id="PF01794"/>
    </source>
</evidence>
<gene>
    <name evidence="8" type="ordered locus">FraEuI1c_4603</name>
</gene>
<dbReference type="KEGG" id="fri:FraEuI1c_4603"/>
<dbReference type="GO" id="GO:0016020">
    <property type="term" value="C:membrane"/>
    <property type="evidence" value="ECO:0007669"/>
    <property type="project" value="UniProtKB-SubCell"/>
</dbReference>
<protein>
    <submittedName>
        <fullName evidence="8">Ferric reductase domain protein protein transmembrane component domain protein</fullName>
    </submittedName>
</protein>
<keyword evidence="2 6" id="KW-0812">Transmembrane</keyword>